<reference evidence="5 6" key="1">
    <citation type="submission" date="2021-01" db="EMBL/GenBank/DDBJ databases">
        <title>Sequencing the genomes of 1000 actinobacteria strains.</title>
        <authorList>
            <person name="Klenk H.-P."/>
        </authorList>
    </citation>
    <scope>NUCLEOTIDE SEQUENCE [LARGE SCALE GENOMIC DNA]</scope>
    <source>
        <strain evidence="5 6">DSM 18662</strain>
    </source>
</reference>
<evidence type="ECO:0000313" key="6">
    <source>
        <dbReference type="Proteomes" id="UP000704762"/>
    </source>
</evidence>
<dbReference type="SUPFAM" id="SSF53187">
    <property type="entry name" value="Zn-dependent exopeptidases"/>
    <property type="match status" value="1"/>
</dbReference>
<keyword evidence="6" id="KW-1185">Reference proteome</keyword>
<proteinExistence type="predicted"/>
<dbReference type="InterPro" id="IPR011650">
    <property type="entry name" value="Peptidase_M20_dimer"/>
</dbReference>
<dbReference type="PANTHER" id="PTHR43270">
    <property type="entry name" value="BETA-ALA-HIS DIPEPTIDASE"/>
    <property type="match status" value="1"/>
</dbReference>
<keyword evidence="2" id="KW-0479">Metal-binding</keyword>
<evidence type="ECO:0000256" key="1">
    <source>
        <dbReference type="ARBA" id="ARBA00022670"/>
    </source>
</evidence>
<dbReference type="NCBIfam" id="NF005914">
    <property type="entry name" value="PRK07907.1"/>
    <property type="match status" value="1"/>
</dbReference>
<dbReference type="InterPro" id="IPR002933">
    <property type="entry name" value="Peptidase_M20"/>
</dbReference>
<dbReference type="InterPro" id="IPR051458">
    <property type="entry name" value="Cyt/Met_Dipeptidase"/>
</dbReference>
<dbReference type="PANTHER" id="PTHR43270:SF12">
    <property type="entry name" value="SUCCINYL-DIAMINOPIMELATE DESUCCINYLASE"/>
    <property type="match status" value="1"/>
</dbReference>
<dbReference type="Pfam" id="PF07687">
    <property type="entry name" value="M20_dimer"/>
    <property type="match status" value="1"/>
</dbReference>
<comment type="caution">
    <text evidence="5">The sequence shown here is derived from an EMBL/GenBank/DDBJ whole genome shotgun (WGS) entry which is preliminary data.</text>
</comment>
<evidence type="ECO:0000256" key="3">
    <source>
        <dbReference type="ARBA" id="ARBA00022801"/>
    </source>
</evidence>
<feature type="domain" description="Peptidase M20 dimerisation" evidence="4">
    <location>
        <begin position="190"/>
        <end position="339"/>
    </location>
</feature>
<evidence type="ECO:0000259" key="4">
    <source>
        <dbReference type="Pfam" id="PF07687"/>
    </source>
</evidence>
<dbReference type="Gene3D" id="3.40.630.10">
    <property type="entry name" value="Zn peptidases"/>
    <property type="match status" value="1"/>
</dbReference>
<accession>A0ABS2RJY5</accession>
<name>A0ABS2RJY5_9ACTN</name>
<sequence>MDLRAAVERELPGVLEDLRRLVAIESVSADPARAAEVQRSADTVAALLTALGSPDVRVVAEGGAPAVIARFPAPPGMPTVCLYAHHDVQPTGDPASWDTSPFVATERGDRLFGRGAADDKGGLAVHLAALRAFGGRPPVGVTLFVEGEEEVGSPSLTRLLDAHHAQLASDVFVIADSSNWSVGEPAFTTTLRGLAECVVEVRTLDHAVHSGMYGGVVPDALTVLCRLLATLHDDAGTVAVAGLHSGPGPDLHYPDDRFRAESGILDGVSYLGQGTLVERLWDQPAIAVIGIDATSVADASNTLVPSARAKISLRVAPGDDAGRALQRLTEHLEQHAPWGAKVTVTPGEIGEPSVIGFEGPYAEAARAAFTQAWGREPVFVGQGGSIPMVAEFAQAFADATVLVTAVVDPDSRMHGANESLHLGDFAAACLAEALLLQRIADHAAADPVHGLADPVHG</sequence>
<gene>
    <name evidence="5" type="ORF">JOE57_002241</name>
</gene>
<dbReference type="Gene3D" id="3.30.70.360">
    <property type="match status" value="1"/>
</dbReference>
<evidence type="ECO:0000256" key="2">
    <source>
        <dbReference type="ARBA" id="ARBA00022723"/>
    </source>
</evidence>
<keyword evidence="1" id="KW-0645">Protease</keyword>
<organism evidence="5 6">
    <name type="scientific">Microlunatus panaciterrae</name>
    <dbReference type="NCBI Taxonomy" id="400768"/>
    <lineage>
        <taxon>Bacteria</taxon>
        <taxon>Bacillati</taxon>
        <taxon>Actinomycetota</taxon>
        <taxon>Actinomycetes</taxon>
        <taxon>Propionibacteriales</taxon>
        <taxon>Propionibacteriaceae</taxon>
        <taxon>Microlunatus</taxon>
    </lineage>
</organism>
<dbReference type="RefSeq" id="WP_204917992.1">
    <property type="nucleotide sequence ID" value="NZ_BAAAQP010000001.1"/>
</dbReference>
<evidence type="ECO:0000313" key="5">
    <source>
        <dbReference type="EMBL" id="MBM7799320.1"/>
    </source>
</evidence>
<dbReference type="Pfam" id="PF01546">
    <property type="entry name" value="Peptidase_M20"/>
    <property type="match status" value="1"/>
</dbReference>
<dbReference type="Proteomes" id="UP000704762">
    <property type="component" value="Unassembled WGS sequence"/>
</dbReference>
<dbReference type="EMBL" id="JAFBCF010000001">
    <property type="protein sequence ID" value="MBM7799320.1"/>
    <property type="molecule type" value="Genomic_DNA"/>
</dbReference>
<keyword evidence="3" id="KW-0378">Hydrolase</keyword>
<protein>
    <submittedName>
        <fullName evidence="5">Acetylornithine deacetylase/succinyl-diaminopimelate desuccinylase-like protein</fullName>
    </submittedName>
</protein>